<dbReference type="EC" id="6.1.1.5" evidence="2"/>
<dbReference type="InterPro" id="IPR002300">
    <property type="entry name" value="aa-tRNA-synth_Ia"/>
</dbReference>
<dbReference type="Gene3D" id="3.40.50.620">
    <property type="entry name" value="HUPs"/>
    <property type="match status" value="2"/>
</dbReference>
<dbReference type="SUPFAM" id="SSF52374">
    <property type="entry name" value="Nucleotidylyl transferase"/>
    <property type="match status" value="1"/>
</dbReference>
<evidence type="ECO:0000256" key="2">
    <source>
        <dbReference type="ARBA" id="ARBA00013165"/>
    </source>
</evidence>
<reference evidence="13" key="1">
    <citation type="submission" date="2017-02" db="UniProtKB">
        <authorList>
            <consortium name="WormBaseParasite"/>
        </authorList>
    </citation>
    <scope>IDENTIFICATION</scope>
</reference>
<dbReference type="GO" id="GO:0005739">
    <property type="term" value="C:mitochondrion"/>
    <property type="evidence" value="ECO:0007669"/>
    <property type="project" value="TreeGrafter"/>
</dbReference>
<evidence type="ECO:0000256" key="5">
    <source>
        <dbReference type="ARBA" id="ARBA00022840"/>
    </source>
</evidence>
<dbReference type="PANTHER" id="PTHR42765:SF1">
    <property type="entry name" value="ISOLEUCINE--TRNA LIGASE, MITOCHONDRIAL"/>
    <property type="match status" value="1"/>
</dbReference>
<evidence type="ECO:0000313" key="11">
    <source>
        <dbReference type="EMBL" id="VDD93119.1"/>
    </source>
</evidence>
<proteinExistence type="inferred from homology"/>
<evidence type="ECO:0000259" key="10">
    <source>
        <dbReference type="Pfam" id="PF00133"/>
    </source>
</evidence>
<dbReference type="GO" id="GO:0002161">
    <property type="term" value="F:aminoacyl-tRNA deacylase activity"/>
    <property type="evidence" value="ECO:0007669"/>
    <property type="project" value="InterPro"/>
</dbReference>
<evidence type="ECO:0000256" key="7">
    <source>
        <dbReference type="ARBA" id="ARBA00023146"/>
    </source>
</evidence>
<keyword evidence="5 9" id="KW-0067">ATP-binding</keyword>
<dbReference type="Gene3D" id="3.90.740.10">
    <property type="entry name" value="Valyl/Leucyl/Isoleucyl-tRNA synthetase, editing domain"/>
    <property type="match status" value="1"/>
</dbReference>
<dbReference type="OrthoDB" id="10264412at2759"/>
<keyword evidence="7 9" id="KW-0030">Aminoacyl-tRNA synthetase</keyword>
<keyword evidence="3 9" id="KW-0436">Ligase</keyword>
<keyword evidence="12" id="KW-1185">Reference proteome</keyword>
<dbReference type="GO" id="GO:0032543">
    <property type="term" value="P:mitochondrial translation"/>
    <property type="evidence" value="ECO:0007669"/>
    <property type="project" value="TreeGrafter"/>
</dbReference>
<reference evidence="11 12" key="2">
    <citation type="submission" date="2018-10" db="EMBL/GenBank/DDBJ databases">
        <authorList>
            <consortium name="Pathogen Informatics"/>
        </authorList>
    </citation>
    <scope>NUCLEOTIDE SEQUENCE [LARGE SCALE GENOMIC DNA]</scope>
</reference>
<keyword evidence="6 9" id="KW-0648">Protein biosynthesis</keyword>
<evidence type="ECO:0000256" key="1">
    <source>
        <dbReference type="ARBA" id="ARBA00005594"/>
    </source>
</evidence>
<gene>
    <name evidence="11" type="ORF">EVEC_LOCUS7870</name>
</gene>
<dbReference type="AlphaFoldDB" id="A0A0N4VCT0"/>
<evidence type="ECO:0000313" key="13">
    <source>
        <dbReference type="WBParaSite" id="EVEC_0000838601-mRNA-1"/>
    </source>
</evidence>
<organism evidence="13">
    <name type="scientific">Enterobius vermicularis</name>
    <name type="common">Human pinworm</name>
    <dbReference type="NCBI Taxonomy" id="51028"/>
    <lineage>
        <taxon>Eukaryota</taxon>
        <taxon>Metazoa</taxon>
        <taxon>Ecdysozoa</taxon>
        <taxon>Nematoda</taxon>
        <taxon>Chromadorea</taxon>
        <taxon>Rhabditida</taxon>
        <taxon>Spirurina</taxon>
        <taxon>Oxyuridomorpha</taxon>
        <taxon>Oxyuroidea</taxon>
        <taxon>Oxyuridae</taxon>
        <taxon>Enterobius</taxon>
    </lineage>
</organism>
<name>A0A0N4VCT0_ENTVE</name>
<dbReference type="Gene3D" id="1.10.730.10">
    <property type="entry name" value="Isoleucyl-tRNA Synthetase, Domain 1"/>
    <property type="match status" value="1"/>
</dbReference>
<evidence type="ECO:0000256" key="8">
    <source>
        <dbReference type="ARBA" id="ARBA00032665"/>
    </source>
</evidence>
<dbReference type="InterPro" id="IPR002301">
    <property type="entry name" value="Ile-tRNA-ligase"/>
</dbReference>
<evidence type="ECO:0000256" key="3">
    <source>
        <dbReference type="ARBA" id="ARBA00022598"/>
    </source>
</evidence>
<dbReference type="GO" id="GO:0005524">
    <property type="term" value="F:ATP binding"/>
    <property type="evidence" value="ECO:0007669"/>
    <property type="project" value="UniProtKB-KW"/>
</dbReference>
<dbReference type="Proteomes" id="UP000274131">
    <property type="component" value="Unassembled WGS sequence"/>
</dbReference>
<dbReference type="PANTHER" id="PTHR42765">
    <property type="entry name" value="SOLEUCYL-TRNA SYNTHETASE"/>
    <property type="match status" value="1"/>
</dbReference>
<protein>
    <recommendedName>
        <fullName evidence="2">isoleucine--tRNA ligase</fullName>
        <ecNumber evidence="2">6.1.1.5</ecNumber>
    </recommendedName>
    <alternativeName>
        <fullName evidence="8">Isoleucyl-tRNA synthetase</fullName>
    </alternativeName>
</protein>
<keyword evidence="4 9" id="KW-0547">Nucleotide-binding</keyword>
<dbReference type="NCBIfam" id="TIGR00392">
    <property type="entry name" value="ileS"/>
    <property type="match status" value="1"/>
</dbReference>
<feature type="domain" description="Aminoacyl-tRNA synthetase class Ia" evidence="10">
    <location>
        <begin position="213"/>
        <end position="820"/>
    </location>
</feature>
<dbReference type="Gene3D" id="3.30.230.90">
    <property type="match status" value="1"/>
</dbReference>
<comment type="similarity">
    <text evidence="1 9">Belongs to the class-I aminoacyl-tRNA synthetase family.</text>
</comment>
<dbReference type="InterPro" id="IPR050081">
    <property type="entry name" value="Ile-tRNA_ligase"/>
</dbReference>
<dbReference type="InterPro" id="IPR053720">
    <property type="entry name" value="Psm_Assembly_Chaperone"/>
</dbReference>
<dbReference type="GO" id="GO:0006428">
    <property type="term" value="P:isoleucyl-tRNA aminoacylation"/>
    <property type="evidence" value="ECO:0007669"/>
    <property type="project" value="InterPro"/>
</dbReference>
<sequence>MVQPVSYPSFLDLSFEYRGCYTHFTVTKFGNRDFVAVSNLGRFGQLVEVIFPHRLIADLLFEEHNFEYDTRTLLGAPVVNVRLNQHLLRIILTCCLTVLSEFLLNTTDVEMLFSPLVLRNWTWIMPIKLSKHWRNILLKSRKYNPSEGSVRHLCTSCALNSAKAQKERSKKGIFLPETAFKVHIKTVERSGLDAEIASVGGFNSFYQWQLNDSSREGLPLFVLMDGPPYANGDVHIGHAVNKILKDFVLRSRVYAGNRVQFIPGWDCHGLPIELKISRDAEEALSPIEIRKRARKVAERSMNAQKASFKRWGVMADWDNPYYTMHPSYVAKQLKFFAKFYGKGLVYRAYKPVYWSPSSLTALAESELEYNHNHESTAVYFRFEVINGHSLVQHLATDKRPIKLFAVIWTTVPWTLPLNDAIAFKPGTEYALLELVPPFREKTRCVYLIAKNLVEAFKKKMNQSWQMLGVVKDDCLEGLWYHCCMFVDIARPFVSSKHVTTDTGTGLVHVSYAHGFQDYEISVKRGDKVYCYVNEFGKYSRQLGYGLEDKFVLGEGQDEVLKMLKKHVLLAYPYVHSYPYDWRTKKPVIIRSSAQWFIDTTTLAEEAVKLIENEEIEVGTPFTDMRNTLIQVLQGRSSWCISRQRCWGVPIPALFKEDKSVLMSQRFVEHVADKIEREGSDSWWSSDVQSLLEDTFAKEFDLKGNERIQKGTDVMDVWFDSGLVWGCGRYEHLPADLIVEGNDQFRGWFQSLVLTSLALENAIPFKKILVHGFAVDGEGKKMSKSVGNVVLPHTVTDGSLHSKALGADGLRLWVALHGSSGEARLSSEIAQEIDRTLIAIRSSFRFLLGSLKGIGEKRENLSPYFIDQVSVVISNGNQLHFLAIILILQYILQETNNFTQKCLTNYMKFKFRSVANDFIQFLQRPLSANYIGIELSCCKDDMEKLRKLQKDDRSFSSELVEALGVSTVLLKGQEATDFSLRMEHSPLLFCNRCRKHRRVEGEEHCSPCTKALAEYEL</sequence>
<evidence type="ECO:0000313" key="12">
    <source>
        <dbReference type="Proteomes" id="UP000274131"/>
    </source>
</evidence>
<dbReference type="GO" id="GO:0004822">
    <property type="term" value="F:isoleucine-tRNA ligase activity"/>
    <property type="evidence" value="ECO:0007669"/>
    <property type="project" value="UniProtKB-EC"/>
</dbReference>
<dbReference type="InterPro" id="IPR014729">
    <property type="entry name" value="Rossmann-like_a/b/a_fold"/>
</dbReference>
<evidence type="ECO:0000256" key="4">
    <source>
        <dbReference type="ARBA" id="ARBA00022741"/>
    </source>
</evidence>
<dbReference type="PRINTS" id="PR00984">
    <property type="entry name" value="TRNASYNTHILE"/>
</dbReference>
<accession>A0A0N4VCT0</accession>
<dbReference type="PROSITE" id="PS00178">
    <property type="entry name" value="AA_TRNA_LIGASE_I"/>
    <property type="match status" value="1"/>
</dbReference>
<dbReference type="InterPro" id="IPR009008">
    <property type="entry name" value="Val/Leu/Ile-tRNA-synth_edit"/>
</dbReference>
<dbReference type="Pfam" id="PF00133">
    <property type="entry name" value="tRNA-synt_1"/>
    <property type="match status" value="1"/>
</dbReference>
<evidence type="ECO:0000256" key="6">
    <source>
        <dbReference type="ARBA" id="ARBA00022917"/>
    </source>
</evidence>
<dbReference type="STRING" id="51028.A0A0N4VCT0"/>
<dbReference type="WBParaSite" id="EVEC_0000838601-mRNA-1">
    <property type="protein sequence ID" value="EVEC_0000838601-mRNA-1"/>
    <property type="gene ID" value="EVEC_0000838601"/>
</dbReference>
<evidence type="ECO:0000256" key="9">
    <source>
        <dbReference type="RuleBase" id="RU363035"/>
    </source>
</evidence>
<dbReference type="EMBL" id="UXUI01009136">
    <property type="protein sequence ID" value="VDD93119.1"/>
    <property type="molecule type" value="Genomic_DNA"/>
</dbReference>
<dbReference type="SUPFAM" id="SSF50677">
    <property type="entry name" value="ValRS/IleRS/LeuRS editing domain"/>
    <property type="match status" value="1"/>
</dbReference>
<dbReference type="InterPro" id="IPR001412">
    <property type="entry name" value="aa-tRNA-synth_I_CS"/>
</dbReference>